<sequence>MPNVNILTGIIKLNPHVFNGTEKQLIASYYNYIGMEGGTGILPLSLTLAQREFFKVAYSSKAKKYSLDWIEGLYVNGLLSCPMCGGDGPRTIEHYLPKECYPEYSVLSYNLIPSCGTCNAKRGSYNKYLQWPSLLHPYFDADIFSRLLLEVDLTIETGVPNFSMVFNSEAFTSWELSRIQAHIRICVDMPSFRSKCFGFLTEYKFAGEMYGAVAKYFKTYLPIRLKILAGGGNKNCWESALIRGVMKRPDVAEKIMKSRTY</sequence>
<dbReference type="AlphaFoldDB" id="A0A4P7YAM3"/>
<dbReference type="Proteomes" id="UP000298274">
    <property type="component" value="Chromosome"/>
</dbReference>
<evidence type="ECO:0008006" key="3">
    <source>
        <dbReference type="Google" id="ProtNLM"/>
    </source>
</evidence>
<evidence type="ECO:0000313" key="1">
    <source>
        <dbReference type="EMBL" id="QCG68121.2"/>
    </source>
</evidence>
<accession>A0A4P7YAM3</accession>
<evidence type="ECO:0000313" key="2">
    <source>
        <dbReference type="Proteomes" id="UP000298274"/>
    </source>
</evidence>
<organism evidence="1 2">
    <name type="scientific">Pseudomonas veronii</name>
    <dbReference type="NCBI Taxonomy" id="76761"/>
    <lineage>
        <taxon>Bacteria</taxon>
        <taxon>Pseudomonadati</taxon>
        <taxon>Pseudomonadota</taxon>
        <taxon>Gammaproteobacteria</taxon>
        <taxon>Pseudomonadales</taxon>
        <taxon>Pseudomonadaceae</taxon>
        <taxon>Pseudomonas</taxon>
    </lineage>
</organism>
<gene>
    <name evidence="1" type="ORF">E4167_29505</name>
</gene>
<name>A0A4P7YAM3_PSEVE</name>
<dbReference type="Gene3D" id="1.10.30.50">
    <property type="match status" value="1"/>
</dbReference>
<dbReference type="EMBL" id="CP039631">
    <property type="protein sequence ID" value="QCG68121.2"/>
    <property type="molecule type" value="Genomic_DNA"/>
</dbReference>
<proteinExistence type="predicted"/>
<protein>
    <recommendedName>
        <fullName evidence="3">HNH endonuclease</fullName>
    </recommendedName>
</protein>
<dbReference type="RefSeq" id="WP_155678674.1">
    <property type="nucleotide sequence ID" value="NZ_CP039631.3"/>
</dbReference>
<reference evidence="2" key="1">
    <citation type="submission" date="2019-04" db="EMBL/GenBank/DDBJ databases">
        <title>Complete genome sequence of Pseudomonas veronii strain PVy, a versatile degrader capable of using multiple contaminants as sole carbon sources.</title>
        <authorList>
            <person name="Lopez-Echartea E."/>
            <person name="Ridl J."/>
            <person name="Pajer P."/>
            <person name="Strejcek M."/>
            <person name="Suman J."/>
            <person name="Uhlik O."/>
        </authorList>
    </citation>
    <scope>NUCLEOTIDE SEQUENCE [LARGE SCALE GENOMIC DNA]</scope>
    <source>
        <strain evidence="2">Pvy</strain>
    </source>
</reference>